<name>A0A0J8VAH9_9GAMM</name>
<dbReference type="SUPFAM" id="SSF55811">
    <property type="entry name" value="Nudix"/>
    <property type="match status" value="1"/>
</dbReference>
<evidence type="ECO:0000256" key="1">
    <source>
        <dbReference type="ARBA" id="ARBA00001946"/>
    </source>
</evidence>
<feature type="domain" description="Nudix hydrolase" evidence="3">
    <location>
        <begin position="20"/>
        <end position="158"/>
    </location>
</feature>
<dbReference type="RefSeq" id="WP_048899050.1">
    <property type="nucleotide sequence ID" value="NZ_AP024853.1"/>
</dbReference>
<dbReference type="InterPro" id="IPR015797">
    <property type="entry name" value="NUDIX_hydrolase-like_dom_sf"/>
</dbReference>
<evidence type="ECO:0000259" key="3">
    <source>
        <dbReference type="PROSITE" id="PS51462"/>
    </source>
</evidence>
<dbReference type="CDD" id="cd02883">
    <property type="entry name" value="NUDIX_Hydrolase"/>
    <property type="match status" value="1"/>
</dbReference>
<evidence type="ECO:0000313" key="4">
    <source>
        <dbReference type="EMBL" id="PSW24673.1"/>
    </source>
</evidence>
<dbReference type="STRING" id="680026.AB733_11860"/>
<comment type="cofactor">
    <cofactor evidence="1">
        <name>Mg(2+)</name>
        <dbReference type="ChEBI" id="CHEBI:18420"/>
    </cofactor>
</comment>
<dbReference type="Proteomes" id="UP000240481">
    <property type="component" value="Unassembled WGS sequence"/>
</dbReference>
<dbReference type="PROSITE" id="PS00893">
    <property type="entry name" value="NUDIX_BOX"/>
    <property type="match status" value="1"/>
</dbReference>
<dbReference type="AlphaFoldDB" id="A0A0J8VAH9"/>
<organism evidence="4 5">
    <name type="scientific">Photobacterium swingsii</name>
    <dbReference type="NCBI Taxonomy" id="680026"/>
    <lineage>
        <taxon>Bacteria</taxon>
        <taxon>Pseudomonadati</taxon>
        <taxon>Pseudomonadota</taxon>
        <taxon>Gammaproteobacteria</taxon>
        <taxon>Vibrionales</taxon>
        <taxon>Vibrionaceae</taxon>
        <taxon>Photobacterium</taxon>
    </lineage>
</organism>
<keyword evidence="5" id="KW-1185">Reference proteome</keyword>
<reference evidence="4 5" key="1">
    <citation type="submission" date="2018-01" db="EMBL/GenBank/DDBJ databases">
        <title>Whole genome sequencing of Histamine producing bacteria.</title>
        <authorList>
            <person name="Butler K."/>
        </authorList>
    </citation>
    <scope>NUCLEOTIDE SEQUENCE [LARGE SCALE GENOMIC DNA]</scope>
    <source>
        <strain evidence="4 5">DSM 24669</strain>
    </source>
</reference>
<dbReference type="InterPro" id="IPR020084">
    <property type="entry name" value="NUDIX_hydrolase_CS"/>
</dbReference>
<protein>
    <submittedName>
        <fullName evidence="4">NUDIX domain-containing protein</fullName>
    </submittedName>
</protein>
<dbReference type="PANTHER" id="PTHR43046">
    <property type="entry name" value="GDP-MANNOSE MANNOSYL HYDROLASE"/>
    <property type="match status" value="1"/>
</dbReference>
<dbReference type="GO" id="GO:0016787">
    <property type="term" value="F:hydrolase activity"/>
    <property type="evidence" value="ECO:0007669"/>
    <property type="project" value="UniProtKB-KW"/>
</dbReference>
<dbReference type="PROSITE" id="PS51462">
    <property type="entry name" value="NUDIX"/>
    <property type="match status" value="1"/>
</dbReference>
<proteinExistence type="predicted"/>
<evidence type="ECO:0000256" key="2">
    <source>
        <dbReference type="ARBA" id="ARBA00022801"/>
    </source>
</evidence>
<keyword evidence="2" id="KW-0378">Hydrolase</keyword>
<dbReference type="PANTHER" id="PTHR43046:SF15">
    <property type="entry name" value="MUTT_NUDIX FAMILY PROTEIN"/>
    <property type="match status" value="1"/>
</dbReference>
<comment type="caution">
    <text evidence="4">The sequence shown here is derived from an EMBL/GenBank/DDBJ whole genome shotgun (WGS) entry which is preliminary data.</text>
</comment>
<dbReference type="EMBL" id="PYLZ01000005">
    <property type="protein sequence ID" value="PSW24673.1"/>
    <property type="molecule type" value="Genomic_DNA"/>
</dbReference>
<dbReference type="Pfam" id="PF00293">
    <property type="entry name" value="NUDIX"/>
    <property type="match status" value="1"/>
</dbReference>
<dbReference type="Gene3D" id="3.90.79.10">
    <property type="entry name" value="Nucleoside Triphosphate Pyrophosphohydrolase"/>
    <property type="match status" value="1"/>
</dbReference>
<gene>
    <name evidence="4" type="ORF">C9I94_10535</name>
</gene>
<accession>A0A0J8VAH9</accession>
<evidence type="ECO:0000313" key="5">
    <source>
        <dbReference type="Proteomes" id="UP000240481"/>
    </source>
</evidence>
<sequence>MRLLKSSTHPDLTELAGSVFHRRAARGIILDGDNILMLYTERYHDYTLPGGGVDDGEDLVEGLIRELEEETGAQNIRDIREFGMYEEYRPWYKPEHDIVHMESYCYVCTIDAELGETKFEDYEIKNGMKPVWMNIFEAIAHNEDTMANSDKKGMSIERETFLLKKIVEELIEQPLQKAS</sequence>
<dbReference type="OrthoDB" id="9804442at2"/>
<dbReference type="InterPro" id="IPR000086">
    <property type="entry name" value="NUDIX_hydrolase_dom"/>
</dbReference>